<dbReference type="EMBL" id="FLQS01000067">
    <property type="protein sequence ID" value="SBS79211.1"/>
    <property type="molecule type" value="Genomic_DNA"/>
</dbReference>
<dbReference type="InterPro" id="IPR019026">
    <property type="entry name" value="Peptidase_M64_IgA"/>
</dbReference>
<evidence type="ECO:0008006" key="2">
    <source>
        <dbReference type="Google" id="ProtNLM"/>
    </source>
</evidence>
<evidence type="ECO:0000313" key="1">
    <source>
        <dbReference type="EMBL" id="SBS79211.1"/>
    </source>
</evidence>
<dbReference type="Gene3D" id="3.40.390.10">
    <property type="entry name" value="Collagenase (Catalytic Domain)"/>
    <property type="match status" value="1"/>
</dbReference>
<organism evidence="1">
    <name type="scientific">uncultured Mycobacterium sp</name>
    <dbReference type="NCBI Taxonomy" id="171292"/>
    <lineage>
        <taxon>Bacteria</taxon>
        <taxon>Bacillati</taxon>
        <taxon>Actinomycetota</taxon>
        <taxon>Actinomycetes</taxon>
        <taxon>Mycobacteriales</taxon>
        <taxon>Mycobacteriaceae</taxon>
        <taxon>Mycobacterium</taxon>
        <taxon>environmental samples</taxon>
    </lineage>
</organism>
<reference evidence="1" key="1">
    <citation type="submission" date="2016-03" db="EMBL/GenBank/DDBJ databases">
        <authorList>
            <person name="Ploux O."/>
        </authorList>
    </citation>
    <scope>NUCLEOTIDE SEQUENCE</scope>
    <source>
        <strain evidence="1">UC10</strain>
    </source>
</reference>
<gene>
    <name evidence="1" type="ORF">MHPYR_70132</name>
</gene>
<dbReference type="GO" id="GO:0008237">
    <property type="term" value="F:metallopeptidase activity"/>
    <property type="evidence" value="ECO:0007669"/>
    <property type="project" value="InterPro"/>
</dbReference>
<dbReference type="InterPro" id="IPR024079">
    <property type="entry name" value="MetalloPept_cat_dom_sf"/>
</dbReference>
<protein>
    <recommendedName>
        <fullName evidence="2">IgA Peptidase M64</fullName>
    </recommendedName>
</protein>
<name>A0A1Y5PSS8_9MYCO</name>
<sequence length="578" mass="62494">MTEHDGAIVGRQTVRQHGPAARRFNVMVVADGFRAADQAAFATGVVQFVNTLFATPPFDIYRTAINVYRLDVTSTDTGADDPAGDPCGGTGAVARTFFDSTFCFRRQTHRLLAGDDDRIVAAAKAALPETHQVMLLVNSTQYGGSGGKAATFSLHPDSAGIAIHEMGHSSFHLADEYPTYEKCGVPDPAHESYTGNELGQVNLTKSTVWASVKWHDLLTVPDTALPTLSNPNCAQCDDRPNPLGPKDVGAYSGGGYFHCGIYRPTYNCKMKDLAAPFCPVCHKQISGTLSRFAHRPEEVSREGWSLGWTHFVPFDLAGVCHMLSYKQQSGGVSIDRLRADASGWDNTMGSTWGGKWTGITALKSTAGAHLLLYRASTGSAELDDVSADGADVTTRWTANWTTGWTHFAPFTMGGNQFLLSYKQATGSVAIDQLLPDGSGFKNTMGSTWSSGWTHFVPLSTGPRQQLLLYDTAAGRAQLCGISPDGQDVTTTANFTWSPGWTAFTPFTRFGDTFYVAYRAGDGLMSVDRVRPDGTGVDTLLYRNWQPGWTLFAALHIGDEPYEVAYKGADGTAAIDHIW</sequence>
<proteinExistence type="predicted"/>
<dbReference type="Pfam" id="PF09471">
    <property type="entry name" value="Peptidase_M64"/>
    <property type="match status" value="2"/>
</dbReference>
<dbReference type="AlphaFoldDB" id="A0A1Y5PSS8"/>
<accession>A0A1Y5PSS8</accession>